<protein>
    <submittedName>
        <fullName evidence="1">Uncharacterized protein</fullName>
    </submittedName>
</protein>
<comment type="caution">
    <text evidence="1">The sequence shown here is derived from an EMBL/GenBank/DDBJ whole genome shotgun (WGS) entry which is preliminary data.</text>
</comment>
<gene>
    <name evidence="1" type="ORF">ERX37_05980</name>
</gene>
<dbReference type="EMBL" id="SCWE01000002">
    <property type="protein sequence ID" value="TDM01758.1"/>
    <property type="molecule type" value="Genomic_DNA"/>
</dbReference>
<evidence type="ECO:0000313" key="2">
    <source>
        <dbReference type="Proteomes" id="UP000295328"/>
    </source>
</evidence>
<accession>A0A4R6BJE8</accession>
<dbReference type="RefSeq" id="WP_133429777.1">
    <property type="nucleotide sequence ID" value="NZ_BMCC01000003.1"/>
</dbReference>
<dbReference type="OrthoDB" id="2410523at2"/>
<proteinExistence type="predicted"/>
<dbReference type="AlphaFoldDB" id="A0A4R6BJE8"/>
<sequence length="128" mass="15326">MRSEEILLSQLPEALRGLIEEKDIEGILNYFFDYDIEERRIADALSRYAIATNSSDLHKVAADVYMHVLPYLDDAFQLVFYHQWRVLEMDHFNDTELMTQFLDYQSHPDFDMIPDEYYDYVKKQLSTK</sequence>
<evidence type="ECO:0000313" key="1">
    <source>
        <dbReference type="EMBL" id="TDM01758.1"/>
    </source>
</evidence>
<reference evidence="1 2" key="1">
    <citation type="submission" date="2019-01" db="EMBL/GenBank/DDBJ databases">
        <title>Draft genome sequences of the type strains of six Macrococcus species.</title>
        <authorList>
            <person name="Mazhar S."/>
            <person name="Altermann E."/>
            <person name="Hill C."/>
            <person name="Mcauliffe O."/>
        </authorList>
    </citation>
    <scope>NUCLEOTIDE SEQUENCE [LARGE SCALE GENOMIC DNA]</scope>
    <source>
        <strain evidence="1 2">CCM4809</strain>
    </source>
</reference>
<name>A0A4R6BJE8_9STAP</name>
<keyword evidence="2" id="KW-1185">Reference proteome</keyword>
<organism evidence="1 2">
    <name type="scientific">Macrococcus hajekii</name>
    <dbReference type="NCBI Taxonomy" id="198482"/>
    <lineage>
        <taxon>Bacteria</taxon>
        <taxon>Bacillati</taxon>
        <taxon>Bacillota</taxon>
        <taxon>Bacilli</taxon>
        <taxon>Bacillales</taxon>
        <taxon>Staphylococcaceae</taxon>
        <taxon>Macrococcus</taxon>
    </lineage>
</organism>
<dbReference type="Proteomes" id="UP000295328">
    <property type="component" value="Unassembled WGS sequence"/>
</dbReference>